<dbReference type="InterPro" id="IPR001247">
    <property type="entry name" value="ExoRNase_PH_dom1"/>
</dbReference>
<evidence type="ECO:0000259" key="2">
    <source>
        <dbReference type="Pfam" id="PF01138"/>
    </source>
</evidence>
<keyword evidence="1" id="KW-0694">RNA-binding</keyword>
<dbReference type="InterPro" id="IPR027408">
    <property type="entry name" value="PNPase/RNase_PH_dom_sf"/>
</dbReference>
<feature type="domain" description="Exoribonuclease phosphorolytic" evidence="2">
    <location>
        <begin position="1"/>
        <end position="95"/>
    </location>
</feature>
<evidence type="ECO:0000256" key="1">
    <source>
        <dbReference type="ARBA" id="ARBA00022884"/>
    </source>
</evidence>
<dbReference type="Proteomes" id="UP000254263">
    <property type="component" value="Unassembled WGS sequence"/>
</dbReference>
<protein>
    <submittedName>
        <fullName evidence="3">Polyribonucleotide nucleotidyltransferase</fullName>
        <ecNumber evidence="3">2.7.7.8</ecNumber>
    </submittedName>
</protein>
<dbReference type="EC" id="2.7.7.8" evidence="3"/>
<reference evidence="3 4" key="1">
    <citation type="submission" date="2018-06" db="EMBL/GenBank/DDBJ databases">
        <authorList>
            <consortium name="Pathogen Informatics"/>
            <person name="Doyle S."/>
        </authorList>
    </citation>
    <scope>NUCLEOTIDE SEQUENCE [LARGE SCALE GENOMIC DNA]</scope>
    <source>
        <strain evidence="3 4">NCTC13100</strain>
    </source>
</reference>
<dbReference type="InterPro" id="IPR020568">
    <property type="entry name" value="Ribosomal_Su5_D2-typ_SF"/>
</dbReference>
<dbReference type="GO" id="GO:0006402">
    <property type="term" value="P:mRNA catabolic process"/>
    <property type="evidence" value="ECO:0007669"/>
    <property type="project" value="InterPro"/>
</dbReference>
<dbReference type="GO" id="GO:0003723">
    <property type="term" value="F:RNA binding"/>
    <property type="evidence" value="ECO:0007669"/>
    <property type="project" value="UniProtKB-KW"/>
</dbReference>
<proteinExistence type="predicted"/>
<evidence type="ECO:0000313" key="3">
    <source>
        <dbReference type="EMBL" id="SUB93741.1"/>
    </source>
</evidence>
<dbReference type="EMBL" id="UGTI01000004">
    <property type="protein sequence ID" value="SUB93741.1"/>
    <property type="molecule type" value="Genomic_DNA"/>
</dbReference>
<dbReference type="Pfam" id="PF01138">
    <property type="entry name" value="RNase_PH"/>
    <property type="match status" value="1"/>
</dbReference>
<organism evidence="3 4">
    <name type="scientific">Porphyromonas macacae</name>
    <dbReference type="NCBI Taxonomy" id="28115"/>
    <lineage>
        <taxon>Bacteria</taxon>
        <taxon>Pseudomonadati</taxon>
        <taxon>Bacteroidota</taxon>
        <taxon>Bacteroidia</taxon>
        <taxon>Bacteroidales</taxon>
        <taxon>Porphyromonadaceae</taxon>
        <taxon>Porphyromonas</taxon>
    </lineage>
</organism>
<dbReference type="GO" id="GO:0000175">
    <property type="term" value="F:3'-5'-RNA exonuclease activity"/>
    <property type="evidence" value="ECO:0007669"/>
    <property type="project" value="TreeGrafter"/>
</dbReference>
<gene>
    <name evidence="3" type="primary">pnp_3</name>
    <name evidence="3" type="ORF">NCTC13100_01975</name>
</gene>
<dbReference type="GO" id="GO:0004654">
    <property type="term" value="F:polyribonucleotide nucleotidyltransferase activity"/>
    <property type="evidence" value="ECO:0007669"/>
    <property type="project" value="UniProtKB-EC"/>
</dbReference>
<dbReference type="InterPro" id="IPR012162">
    <property type="entry name" value="PNPase"/>
</dbReference>
<keyword evidence="3" id="KW-0808">Transferase</keyword>
<dbReference type="GO" id="GO:0005829">
    <property type="term" value="C:cytosol"/>
    <property type="evidence" value="ECO:0007669"/>
    <property type="project" value="TreeGrafter"/>
</dbReference>
<dbReference type="PANTHER" id="PTHR11252:SF0">
    <property type="entry name" value="POLYRIBONUCLEOTIDE NUCLEOTIDYLTRANSFERASE 1, MITOCHONDRIAL"/>
    <property type="match status" value="1"/>
</dbReference>
<name>A0A379EC41_9PORP</name>
<dbReference type="AlphaFoldDB" id="A0A379EC41"/>
<accession>A0A379EC41</accession>
<sequence>MGGTVLLATVCAAKEAAPGCDFMPLQVEYKEKYASIGRFPGGFTKREGRASDYEILSCRLVDRALRPLFPDDFHAEVFVNILLFSSEGENMPDALAGFGCICSFGRF</sequence>
<dbReference type="PANTHER" id="PTHR11252">
    <property type="entry name" value="POLYRIBONUCLEOTIDE NUCLEOTIDYLTRANSFERASE"/>
    <property type="match status" value="1"/>
</dbReference>
<dbReference type="Gene3D" id="3.30.230.70">
    <property type="entry name" value="GHMP Kinase, N-terminal domain"/>
    <property type="match status" value="1"/>
</dbReference>
<dbReference type="SUPFAM" id="SSF54211">
    <property type="entry name" value="Ribosomal protein S5 domain 2-like"/>
    <property type="match status" value="1"/>
</dbReference>
<keyword evidence="3" id="KW-0548">Nucleotidyltransferase</keyword>
<evidence type="ECO:0000313" key="4">
    <source>
        <dbReference type="Proteomes" id="UP000254263"/>
    </source>
</evidence>